<feature type="domain" description="Integrase core" evidence="1">
    <location>
        <begin position="130"/>
        <end position="211"/>
    </location>
</feature>
<dbReference type="InterPro" id="IPR058913">
    <property type="entry name" value="Integrase_dom_put"/>
</dbReference>
<name>A0A8J2HRM1_COTCN</name>
<dbReference type="AlphaFoldDB" id="A0A8J2HRM1"/>
<accession>A0A8J2HRM1</accession>
<dbReference type="OrthoDB" id="7689536at2759"/>
<organism evidence="2 3">
    <name type="scientific">Cotesia congregata</name>
    <name type="common">Parasitoid wasp</name>
    <name type="synonym">Apanteles congregatus</name>
    <dbReference type="NCBI Taxonomy" id="51543"/>
    <lineage>
        <taxon>Eukaryota</taxon>
        <taxon>Metazoa</taxon>
        <taxon>Ecdysozoa</taxon>
        <taxon>Arthropoda</taxon>
        <taxon>Hexapoda</taxon>
        <taxon>Insecta</taxon>
        <taxon>Pterygota</taxon>
        <taxon>Neoptera</taxon>
        <taxon>Endopterygota</taxon>
        <taxon>Hymenoptera</taxon>
        <taxon>Apocrita</taxon>
        <taxon>Ichneumonoidea</taxon>
        <taxon>Braconidae</taxon>
        <taxon>Microgastrinae</taxon>
        <taxon>Cotesia</taxon>
    </lineage>
</organism>
<gene>
    <name evidence="2" type="ORF">HICCMSTLAB_LOCUS13139</name>
</gene>
<dbReference type="Pfam" id="PF24764">
    <property type="entry name" value="rva_4"/>
    <property type="match status" value="1"/>
</dbReference>
<dbReference type="PANTHER" id="PTHR46791:SF5">
    <property type="entry name" value="CLR5 DOMAIN-CONTAINING PROTEIN-RELATED"/>
    <property type="match status" value="1"/>
</dbReference>
<proteinExistence type="predicted"/>
<dbReference type="EMBL" id="CAJNRD030001124">
    <property type="protein sequence ID" value="CAG5108241.1"/>
    <property type="molecule type" value="Genomic_DNA"/>
</dbReference>
<evidence type="ECO:0000259" key="1">
    <source>
        <dbReference type="Pfam" id="PF24764"/>
    </source>
</evidence>
<dbReference type="PANTHER" id="PTHR46791">
    <property type="entry name" value="EXPRESSED PROTEIN"/>
    <property type="match status" value="1"/>
</dbReference>
<sequence>MPEIQSNQLIMNMLISETIRQLLICTRRLEKFTMLENLIKQYFHENYTIIQIRELLLNKHGISKSISTIKRILSALGLKRKYFKESKMEDIISAIIEEVHSCGYNLGYRSLWSLLQTCLRSKHSDKLAGNGSFIQGKSVQNQRIESYWGRMRQHTVDFYIQLFKSIQSKGLFDGSNFHIKCLQFCFGPLLKHGLDYNRRLWNEHRIRKQAARNLVAGRPNALFNLPHQHQCRDFKKLTNKNTVERLMDRFTKKPQLLDPIITELVELLVPDVKTPTNPKEALNLYKNILEAYATHRNTN</sequence>
<comment type="caution">
    <text evidence="2">The sequence shown here is derived from an EMBL/GenBank/DDBJ whole genome shotgun (WGS) entry which is preliminary data.</text>
</comment>
<evidence type="ECO:0000313" key="2">
    <source>
        <dbReference type="EMBL" id="CAG5108241.1"/>
    </source>
</evidence>
<protein>
    <recommendedName>
        <fullName evidence="1">Integrase core domain-containing protein</fullName>
    </recommendedName>
</protein>
<evidence type="ECO:0000313" key="3">
    <source>
        <dbReference type="Proteomes" id="UP000786811"/>
    </source>
</evidence>
<reference evidence="2" key="1">
    <citation type="submission" date="2021-04" db="EMBL/GenBank/DDBJ databases">
        <authorList>
            <person name="Chebbi M.A.C M."/>
        </authorList>
    </citation>
    <scope>NUCLEOTIDE SEQUENCE</scope>
</reference>
<dbReference type="Proteomes" id="UP000786811">
    <property type="component" value="Unassembled WGS sequence"/>
</dbReference>
<keyword evidence="3" id="KW-1185">Reference proteome</keyword>